<evidence type="ECO:0000259" key="1">
    <source>
        <dbReference type="Pfam" id="PF03358"/>
    </source>
</evidence>
<dbReference type="Proteomes" id="UP000432015">
    <property type="component" value="Unassembled WGS sequence"/>
</dbReference>
<gene>
    <name evidence="2" type="ORF">GNZ18_02185</name>
</gene>
<keyword evidence="3" id="KW-1185">Reference proteome</keyword>
<dbReference type="PANTHER" id="PTHR30543">
    <property type="entry name" value="CHROMATE REDUCTASE"/>
    <property type="match status" value="1"/>
</dbReference>
<dbReference type="GO" id="GO:0016491">
    <property type="term" value="F:oxidoreductase activity"/>
    <property type="evidence" value="ECO:0007669"/>
    <property type="project" value="InterPro"/>
</dbReference>
<reference evidence="2 3" key="1">
    <citation type="submission" date="2019-11" db="EMBL/GenBank/DDBJ databases">
        <authorList>
            <person name="Cao P."/>
        </authorList>
    </citation>
    <scope>NUCLEOTIDE SEQUENCE [LARGE SCALE GENOMIC DNA]</scope>
    <source>
        <strain evidence="2 3">NEAU-AAG5</strain>
    </source>
</reference>
<dbReference type="GO" id="GO:0005829">
    <property type="term" value="C:cytosol"/>
    <property type="evidence" value="ECO:0007669"/>
    <property type="project" value="TreeGrafter"/>
</dbReference>
<evidence type="ECO:0000313" key="3">
    <source>
        <dbReference type="Proteomes" id="UP000432015"/>
    </source>
</evidence>
<dbReference type="GO" id="GO:0010181">
    <property type="term" value="F:FMN binding"/>
    <property type="evidence" value="ECO:0007669"/>
    <property type="project" value="TreeGrafter"/>
</dbReference>
<dbReference type="InterPro" id="IPR005025">
    <property type="entry name" value="FMN_Rdtase-like_dom"/>
</dbReference>
<dbReference type="InterPro" id="IPR050712">
    <property type="entry name" value="NAD(P)H-dep_reductase"/>
</dbReference>
<comment type="caution">
    <text evidence="2">The sequence shown here is derived from an EMBL/GenBank/DDBJ whole genome shotgun (WGS) entry which is preliminary data.</text>
</comment>
<dbReference type="RefSeq" id="WP_156214365.1">
    <property type="nucleotide sequence ID" value="NZ_WOFH01000001.1"/>
</dbReference>
<feature type="domain" description="NADPH-dependent FMN reductase-like" evidence="1">
    <location>
        <begin position="8"/>
        <end position="150"/>
    </location>
</feature>
<dbReference type="PANTHER" id="PTHR30543:SF21">
    <property type="entry name" value="NAD(P)H-DEPENDENT FMN REDUCTASE LOT6"/>
    <property type="match status" value="1"/>
</dbReference>
<protein>
    <submittedName>
        <fullName evidence="2">NADPH-dependent FMN reductase</fullName>
    </submittedName>
</protein>
<organism evidence="2 3">
    <name type="scientific">Actinomadura litoris</name>
    <dbReference type="NCBI Taxonomy" id="2678616"/>
    <lineage>
        <taxon>Bacteria</taxon>
        <taxon>Bacillati</taxon>
        <taxon>Actinomycetota</taxon>
        <taxon>Actinomycetes</taxon>
        <taxon>Streptosporangiales</taxon>
        <taxon>Thermomonosporaceae</taxon>
        <taxon>Actinomadura</taxon>
    </lineage>
</organism>
<evidence type="ECO:0000313" key="2">
    <source>
        <dbReference type="EMBL" id="MUN35413.1"/>
    </source>
</evidence>
<dbReference type="Gene3D" id="3.40.50.360">
    <property type="match status" value="1"/>
</dbReference>
<name>A0A7K1KTD1_9ACTN</name>
<dbReference type="Pfam" id="PF03358">
    <property type="entry name" value="FMN_red"/>
    <property type="match status" value="1"/>
</dbReference>
<dbReference type="AlphaFoldDB" id="A0A7K1KTD1"/>
<dbReference type="SUPFAM" id="SSF52218">
    <property type="entry name" value="Flavoproteins"/>
    <property type="match status" value="1"/>
</dbReference>
<sequence>MTASGPLNIVIIVGSTRHGRFGPTVAGWFAAEAGRHPGLALDVVDLAEAVLPEVLPAQPGAAGAPAPVRELGGRLARADAFVVVTPEYNRSFPAPLKTAIDWFVDEWRAKPVGFVSYGGASGGLRAVEHLRQVFVELHAVTVHDTVSFHFCRDRFDDHGRPIDAAGCGAAAESLIGQLTWWARALRDARAERPYAA</sequence>
<proteinExistence type="predicted"/>
<accession>A0A7K1KTD1</accession>
<dbReference type="InterPro" id="IPR029039">
    <property type="entry name" value="Flavoprotein-like_sf"/>
</dbReference>
<dbReference type="EMBL" id="WOFH01000001">
    <property type="protein sequence ID" value="MUN35413.1"/>
    <property type="molecule type" value="Genomic_DNA"/>
</dbReference>